<dbReference type="PANTHER" id="PTHR10072:SF47">
    <property type="entry name" value="PROTEIN SUFA"/>
    <property type="match status" value="1"/>
</dbReference>
<dbReference type="InterPro" id="IPR016092">
    <property type="entry name" value="ATAP"/>
</dbReference>
<dbReference type="Pfam" id="PF01521">
    <property type="entry name" value="Fe-S_biosyn"/>
    <property type="match status" value="1"/>
</dbReference>
<dbReference type="RefSeq" id="WP_128784900.1">
    <property type="nucleotide sequence ID" value="NZ_JAKJSG010000029.1"/>
</dbReference>
<proteinExistence type="inferred from homology"/>
<name>A0A444JNF5_9GAMM</name>
<dbReference type="PROSITE" id="PS01152">
    <property type="entry name" value="HESB"/>
    <property type="match status" value="1"/>
</dbReference>
<dbReference type="InterPro" id="IPR000361">
    <property type="entry name" value="ATAP_core_dom"/>
</dbReference>
<sequence>MEQENRSVQAFDIDSEPWQGVQLTSAAAKQIVTLMRANHALGLRLSIRPSGCVGFSYQLDLVVSVVDSDLQYRHGDSCLFVDKEAMPFVDGTEVDYVREGINHTFKYNNPRVKMACGCGESFSV</sequence>
<dbReference type="SUPFAM" id="SSF89360">
    <property type="entry name" value="HesB-like domain"/>
    <property type="match status" value="1"/>
</dbReference>
<dbReference type="GO" id="GO:0005829">
    <property type="term" value="C:cytosol"/>
    <property type="evidence" value="ECO:0007669"/>
    <property type="project" value="TreeGrafter"/>
</dbReference>
<dbReference type="InterPro" id="IPR017870">
    <property type="entry name" value="FeS_cluster_insertion_CS"/>
</dbReference>
<comment type="caution">
    <text evidence="3">The sequence shown here is derived from an EMBL/GenBank/DDBJ whole genome shotgun (WGS) entry which is preliminary data.</text>
</comment>
<dbReference type="Gene3D" id="2.60.300.12">
    <property type="entry name" value="HesB-like domain"/>
    <property type="match status" value="1"/>
</dbReference>
<organism evidence="3 4">
    <name type="scientific">Photobacterium chitinilyticum</name>
    <dbReference type="NCBI Taxonomy" id="2485123"/>
    <lineage>
        <taxon>Bacteria</taxon>
        <taxon>Pseudomonadati</taxon>
        <taxon>Pseudomonadota</taxon>
        <taxon>Gammaproteobacteria</taxon>
        <taxon>Vibrionales</taxon>
        <taxon>Vibrionaceae</taxon>
        <taxon>Photobacterium</taxon>
    </lineage>
</organism>
<evidence type="ECO:0000313" key="4">
    <source>
        <dbReference type="Proteomes" id="UP000287563"/>
    </source>
</evidence>
<dbReference type="NCBIfam" id="TIGR00049">
    <property type="entry name" value="iron-sulfur cluster assembly accessory protein"/>
    <property type="match status" value="1"/>
</dbReference>
<gene>
    <name evidence="3" type="ORF">EDI28_16215</name>
</gene>
<dbReference type="InterPro" id="IPR035903">
    <property type="entry name" value="HesB-like_dom_sf"/>
</dbReference>
<dbReference type="PANTHER" id="PTHR10072">
    <property type="entry name" value="IRON-SULFUR CLUSTER ASSEMBLY PROTEIN"/>
    <property type="match status" value="1"/>
</dbReference>
<evidence type="ECO:0000313" key="3">
    <source>
        <dbReference type="EMBL" id="RWX54630.1"/>
    </source>
</evidence>
<dbReference type="InterPro" id="IPR050322">
    <property type="entry name" value="Fe-S_cluster_asmbl/transfer"/>
</dbReference>
<dbReference type="Proteomes" id="UP000287563">
    <property type="component" value="Unassembled WGS sequence"/>
</dbReference>
<accession>A0A444JNF5</accession>
<reference evidence="3 4" key="1">
    <citation type="submission" date="2018-11" db="EMBL/GenBank/DDBJ databases">
        <title>Photobacterium sp. BEI247 sp. nov., a marine bacterium isolated from Yongle Blue Hole in the South China Sea.</title>
        <authorList>
            <person name="Wang X."/>
        </authorList>
    </citation>
    <scope>NUCLEOTIDE SEQUENCE [LARGE SCALE GENOMIC DNA]</scope>
    <source>
        <strain evidence="4">BEI247</strain>
    </source>
</reference>
<feature type="domain" description="Core" evidence="2">
    <location>
        <begin position="21"/>
        <end position="120"/>
    </location>
</feature>
<evidence type="ECO:0000256" key="1">
    <source>
        <dbReference type="ARBA" id="ARBA00006718"/>
    </source>
</evidence>
<comment type="similarity">
    <text evidence="1">Belongs to the HesB/IscA family.</text>
</comment>
<dbReference type="OrthoDB" id="9801228at2"/>
<keyword evidence="4" id="KW-1185">Reference proteome</keyword>
<dbReference type="GO" id="GO:0016226">
    <property type="term" value="P:iron-sulfur cluster assembly"/>
    <property type="evidence" value="ECO:0007669"/>
    <property type="project" value="InterPro"/>
</dbReference>
<protein>
    <submittedName>
        <fullName evidence="3">Iron-sulfur cluster assembly accessory protein</fullName>
    </submittedName>
</protein>
<dbReference type="AlphaFoldDB" id="A0A444JNF5"/>
<evidence type="ECO:0000259" key="2">
    <source>
        <dbReference type="Pfam" id="PF01521"/>
    </source>
</evidence>
<dbReference type="EMBL" id="RJLM01000006">
    <property type="protein sequence ID" value="RWX54630.1"/>
    <property type="molecule type" value="Genomic_DNA"/>
</dbReference>
<dbReference type="GO" id="GO:0051537">
    <property type="term" value="F:2 iron, 2 sulfur cluster binding"/>
    <property type="evidence" value="ECO:0007669"/>
    <property type="project" value="UniProtKB-ARBA"/>
</dbReference>